<dbReference type="Pfam" id="PF00400">
    <property type="entry name" value="WD40"/>
    <property type="match status" value="2"/>
</dbReference>
<dbReference type="SMART" id="SM00320">
    <property type="entry name" value="WD40"/>
    <property type="match status" value="5"/>
</dbReference>
<protein>
    <submittedName>
        <fullName evidence="2">WD40 repeat domain-containing protein</fullName>
    </submittedName>
</protein>
<dbReference type="Proteomes" id="UP001595711">
    <property type="component" value="Unassembled WGS sequence"/>
</dbReference>
<feature type="domain" description="Anaphase-promoting complex subunit 4-like WD40" evidence="1">
    <location>
        <begin position="286"/>
        <end position="353"/>
    </location>
</feature>
<dbReference type="PANTHER" id="PTHR19879">
    <property type="entry name" value="TRANSCRIPTION INITIATION FACTOR TFIID"/>
    <property type="match status" value="1"/>
</dbReference>
<dbReference type="RefSeq" id="WP_379723247.1">
    <property type="nucleotide sequence ID" value="NZ_JBHRYJ010000001.1"/>
</dbReference>
<gene>
    <name evidence="2" type="ORF">ACFOOQ_06460</name>
</gene>
<name>A0ABV7VCK3_9PROT</name>
<dbReference type="SUPFAM" id="SSF50978">
    <property type="entry name" value="WD40 repeat-like"/>
    <property type="match status" value="1"/>
</dbReference>
<evidence type="ECO:0000259" key="1">
    <source>
        <dbReference type="Pfam" id="PF12894"/>
    </source>
</evidence>
<dbReference type="InterPro" id="IPR024977">
    <property type="entry name" value="Apc4-like_WD40_dom"/>
</dbReference>
<reference evidence="3" key="1">
    <citation type="journal article" date="2019" name="Int. J. Syst. Evol. Microbiol.">
        <title>The Global Catalogue of Microorganisms (GCM) 10K type strain sequencing project: providing services to taxonomists for standard genome sequencing and annotation.</title>
        <authorList>
            <consortium name="The Broad Institute Genomics Platform"/>
            <consortium name="The Broad Institute Genome Sequencing Center for Infectious Disease"/>
            <person name="Wu L."/>
            <person name="Ma J."/>
        </authorList>
    </citation>
    <scope>NUCLEOTIDE SEQUENCE [LARGE SCALE GENOMIC DNA]</scope>
    <source>
        <strain evidence="3">KCTC 42182</strain>
    </source>
</reference>
<accession>A0ABV7VCK3</accession>
<evidence type="ECO:0000313" key="2">
    <source>
        <dbReference type="EMBL" id="MFC3675176.1"/>
    </source>
</evidence>
<dbReference type="InterPro" id="IPR001680">
    <property type="entry name" value="WD40_rpt"/>
</dbReference>
<dbReference type="Pfam" id="PF12894">
    <property type="entry name" value="ANAPC4_WD40"/>
    <property type="match status" value="1"/>
</dbReference>
<dbReference type="EMBL" id="JBHRYJ010000001">
    <property type="protein sequence ID" value="MFC3675176.1"/>
    <property type="molecule type" value="Genomic_DNA"/>
</dbReference>
<dbReference type="InterPro" id="IPR015943">
    <property type="entry name" value="WD40/YVTN_repeat-like_dom_sf"/>
</dbReference>
<dbReference type="PANTHER" id="PTHR19879:SF9">
    <property type="entry name" value="TRANSCRIPTION INITIATION FACTOR TFIID SUBUNIT 5"/>
    <property type="match status" value="1"/>
</dbReference>
<organism evidence="2 3">
    <name type="scientific">Ferrovibrio xuzhouensis</name>
    <dbReference type="NCBI Taxonomy" id="1576914"/>
    <lineage>
        <taxon>Bacteria</taxon>
        <taxon>Pseudomonadati</taxon>
        <taxon>Pseudomonadota</taxon>
        <taxon>Alphaproteobacteria</taxon>
        <taxon>Rhodospirillales</taxon>
        <taxon>Rhodospirillaceae</taxon>
        <taxon>Ferrovibrio</taxon>
    </lineage>
</organism>
<dbReference type="InterPro" id="IPR036322">
    <property type="entry name" value="WD40_repeat_dom_sf"/>
</dbReference>
<proteinExistence type="predicted"/>
<keyword evidence="3" id="KW-1185">Reference proteome</keyword>
<sequence length="354" mass="37046">MPAAPEPAAAAQVGFRAYLWQFKAGVVAVAAAEAAGLAGFGLGDGSIALRPFDDPEAANTRRLIVHENAALLSLVAAPGGHGFLSGGDDGRLVRTAADGTADELASVPRKWIEHVVAADHGNALNSQIAYAAGRRVGLLDGTGREIAAWDDHPSTVTGLAFNPKGKRLVASHYGGVSLWWAKAEAQQPKRFSWKGSHVAVTWSGDGRFVITATQESELHGWRLADGADMRMSGYPAKPKSLSWSRDGRWLATSGAEVVVVWDCRGKGPMGSAPVELSRGAQVTSVAFHPRHGLVASGHADGQIRLGRLADQSSIDLERVGAAPITSLAWTRDGRWLIAGGEDGAAGLLDFEAGS</sequence>
<dbReference type="Gene3D" id="2.130.10.10">
    <property type="entry name" value="YVTN repeat-like/Quinoprotein amine dehydrogenase"/>
    <property type="match status" value="2"/>
</dbReference>
<comment type="caution">
    <text evidence="2">The sequence shown here is derived from an EMBL/GenBank/DDBJ whole genome shotgun (WGS) entry which is preliminary data.</text>
</comment>
<evidence type="ECO:0000313" key="3">
    <source>
        <dbReference type="Proteomes" id="UP001595711"/>
    </source>
</evidence>